<protein>
    <submittedName>
        <fullName evidence="3">SHOCT domain-containing protein</fullName>
    </submittedName>
</protein>
<dbReference type="EMBL" id="SACN01000001">
    <property type="protein sequence ID" value="RVT93441.1"/>
    <property type="molecule type" value="Genomic_DNA"/>
</dbReference>
<accession>A0A437M6V2</accession>
<keyword evidence="1" id="KW-1133">Transmembrane helix</keyword>
<evidence type="ECO:0000259" key="2">
    <source>
        <dbReference type="Pfam" id="PF09851"/>
    </source>
</evidence>
<dbReference type="Pfam" id="PF09851">
    <property type="entry name" value="SHOCT"/>
    <property type="match status" value="1"/>
</dbReference>
<feature type="domain" description="SHOCT" evidence="2">
    <location>
        <begin position="7"/>
        <end position="33"/>
    </location>
</feature>
<reference evidence="3 4" key="1">
    <citation type="submission" date="2019-01" db="EMBL/GenBank/DDBJ databases">
        <authorList>
            <person name="Chen W.-M."/>
        </authorList>
    </citation>
    <scope>NUCLEOTIDE SEQUENCE [LARGE SCALE GENOMIC DNA]</scope>
    <source>
        <strain evidence="3 4">CCP-7</strain>
    </source>
</reference>
<keyword evidence="4" id="KW-1185">Reference proteome</keyword>
<dbReference type="InterPro" id="IPR018649">
    <property type="entry name" value="SHOCT"/>
</dbReference>
<sequence>MADVTHELERLVQLRTAGMITEAEFEQEKRRLLDATAVEPHAHSPQPMLVRIFALLGLIAVGILMFAAIGWLQGTKEADESAEANTSAAQAQQFSGEVTNAMDQVVAEAEPMGDDLSGAEGSEWSISTKRDPMTDLSVTTAVTRVAAAPFMVEVSAICTGDLTLEYRFAAFDEFGQPAPMRIFSLGGDPTSHFTFRVDGGASEERLSPNPRYNNVAQLDSDARYTSFTDAERAAQGSKLAVALPLVAGDAVVTLDQNNPALRRPPPPHFIANLYARKSKEKIAEIASLGCR</sequence>
<evidence type="ECO:0000313" key="3">
    <source>
        <dbReference type="EMBL" id="RVT93441.1"/>
    </source>
</evidence>
<dbReference type="RefSeq" id="WP_127742053.1">
    <property type="nucleotide sequence ID" value="NZ_SACN01000001.1"/>
</dbReference>
<organism evidence="3 4">
    <name type="scientific">Sphingomonas crocodyli</name>
    <dbReference type="NCBI Taxonomy" id="1979270"/>
    <lineage>
        <taxon>Bacteria</taxon>
        <taxon>Pseudomonadati</taxon>
        <taxon>Pseudomonadota</taxon>
        <taxon>Alphaproteobacteria</taxon>
        <taxon>Sphingomonadales</taxon>
        <taxon>Sphingomonadaceae</taxon>
        <taxon>Sphingomonas</taxon>
    </lineage>
</organism>
<gene>
    <name evidence="3" type="ORF">EOD43_06075</name>
</gene>
<dbReference type="OrthoDB" id="5996503at2"/>
<comment type="caution">
    <text evidence="3">The sequence shown here is derived from an EMBL/GenBank/DDBJ whole genome shotgun (WGS) entry which is preliminary data.</text>
</comment>
<dbReference type="Proteomes" id="UP000282971">
    <property type="component" value="Unassembled WGS sequence"/>
</dbReference>
<evidence type="ECO:0000256" key="1">
    <source>
        <dbReference type="SAM" id="Phobius"/>
    </source>
</evidence>
<feature type="transmembrane region" description="Helical" evidence="1">
    <location>
        <begin position="52"/>
        <end position="72"/>
    </location>
</feature>
<keyword evidence="1" id="KW-0812">Transmembrane</keyword>
<name>A0A437M6V2_9SPHN</name>
<keyword evidence="1" id="KW-0472">Membrane</keyword>
<proteinExistence type="predicted"/>
<dbReference type="AlphaFoldDB" id="A0A437M6V2"/>
<evidence type="ECO:0000313" key="4">
    <source>
        <dbReference type="Proteomes" id="UP000282971"/>
    </source>
</evidence>